<feature type="repeat" description="WD" evidence="3">
    <location>
        <begin position="372"/>
        <end position="401"/>
    </location>
</feature>
<gene>
    <name evidence="5 7" type="ORF">P152DRAFT_375270</name>
</gene>
<feature type="region of interest" description="Disordered" evidence="4">
    <location>
        <begin position="12"/>
        <end position="35"/>
    </location>
</feature>
<dbReference type="AlphaFoldDB" id="A0A6G1GBV5"/>
<keyword evidence="6" id="KW-1185">Reference proteome</keyword>
<sequence>VSFLSRIIGNKKRGALPTHGQDASDPGDGRPEGMDAHLFSHSTDNVGFSPQYPQPPQYIKVRSKFKREKEIDHLFLSQQLRGGHQKATTFPLVSRTATEIASHTQAREDPVWALEFSKDGKYLAAAGHDKTVRVWAVISSPEERRDFEDAGSPQGGQGASPSPLRAPVFHPTPFRLYEGHESTVIDLSWSKNNFLLSSSFDKTVRLWHISRNECLCTFKHAEYVPSIQFHPRDDRFFLAGSLDLKLRLWSIPDKSVAFWAQLPEMITAVAFTPDGKSCIAGTLGGQLHFYETDNLKYSTHIHVRSNRGKKSRGSKITNIQAMNFPPDKPYGNLKILVSSNDSRVRLYNMRDKSLQAKFKGHVNNETQIRATFSDDGRYVVSGSEDKKTHIWSIDPGDAEKGEQPLEVFESNSSMTIASLLAPTKTRQALSASEDPIYDLCNPPPVTLVSRTESIHSSRPPTESENGQEIPSGETTTNRTAGSPAYVARNVHPGGHIIVTAEYSGSIRVYRQDCAYMK</sequence>
<dbReference type="InterPro" id="IPR015943">
    <property type="entry name" value="WD40/YVTN_repeat-like_dom_sf"/>
</dbReference>
<feature type="repeat" description="WD" evidence="3">
    <location>
        <begin position="177"/>
        <end position="217"/>
    </location>
</feature>
<dbReference type="SMART" id="SM00320">
    <property type="entry name" value="WD40"/>
    <property type="match status" value="7"/>
</dbReference>
<feature type="non-terminal residue" evidence="5">
    <location>
        <position position="1"/>
    </location>
</feature>
<dbReference type="RefSeq" id="XP_033537164.1">
    <property type="nucleotide sequence ID" value="XM_033675599.1"/>
</dbReference>
<dbReference type="EMBL" id="ML975151">
    <property type="protein sequence ID" value="KAF1815533.1"/>
    <property type="molecule type" value="Genomic_DNA"/>
</dbReference>
<dbReference type="Gene3D" id="2.130.10.10">
    <property type="entry name" value="YVTN repeat-like/Quinoprotein amine dehydrogenase"/>
    <property type="match status" value="1"/>
</dbReference>
<dbReference type="InterPro" id="IPR036322">
    <property type="entry name" value="WD40_repeat_dom_sf"/>
</dbReference>
<feature type="repeat" description="WD" evidence="3">
    <location>
        <begin position="104"/>
        <end position="145"/>
    </location>
</feature>
<protein>
    <submittedName>
        <fullName evidence="5 7">WD40 repeat-like protein</fullName>
    </submittedName>
</protein>
<dbReference type="PROSITE" id="PS50082">
    <property type="entry name" value="WD_REPEATS_2"/>
    <property type="match status" value="4"/>
</dbReference>
<accession>A0A6G1GBV5</accession>
<reference evidence="7" key="3">
    <citation type="submission" date="2025-04" db="UniProtKB">
        <authorList>
            <consortium name="RefSeq"/>
        </authorList>
    </citation>
    <scope>IDENTIFICATION</scope>
    <source>
        <strain evidence="7">CBS 781.70</strain>
    </source>
</reference>
<feature type="region of interest" description="Disordered" evidence="4">
    <location>
        <begin position="450"/>
        <end position="488"/>
    </location>
</feature>
<dbReference type="InterPro" id="IPR001680">
    <property type="entry name" value="WD40_rpt"/>
</dbReference>
<dbReference type="SUPFAM" id="SSF50978">
    <property type="entry name" value="WD40 repeat-like"/>
    <property type="match status" value="1"/>
</dbReference>
<evidence type="ECO:0000256" key="3">
    <source>
        <dbReference type="PROSITE-ProRule" id="PRU00221"/>
    </source>
</evidence>
<evidence type="ECO:0000256" key="2">
    <source>
        <dbReference type="ARBA" id="ARBA00022737"/>
    </source>
</evidence>
<dbReference type="InterPro" id="IPR040324">
    <property type="entry name" value="WDR44/Dgr2"/>
</dbReference>
<reference evidence="7" key="2">
    <citation type="submission" date="2020-04" db="EMBL/GenBank/DDBJ databases">
        <authorList>
            <consortium name="NCBI Genome Project"/>
        </authorList>
    </citation>
    <scope>NUCLEOTIDE SEQUENCE</scope>
    <source>
        <strain evidence="7">CBS 781.70</strain>
    </source>
</reference>
<name>A0A6G1GBV5_9PEZI</name>
<feature type="non-terminal residue" evidence="5">
    <location>
        <position position="517"/>
    </location>
</feature>
<dbReference type="Proteomes" id="UP000504638">
    <property type="component" value="Unplaced"/>
</dbReference>
<proteinExistence type="predicted"/>
<evidence type="ECO:0000313" key="7">
    <source>
        <dbReference type="RefSeq" id="XP_033537164.1"/>
    </source>
</evidence>
<evidence type="ECO:0000256" key="1">
    <source>
        <dbReference type="ARBA" id="ARBA00022574"/>
    </source>
</evidence>
<evidence type="ECO:0000313" key="6">
    <source>
        <dbReference type="Proteomes" id="UP000504638"/>
    </source>
</evidence>
<feature type="compositionally biased region" description="Polar residues" evidence="4">
    <location>
        <begin position="450"/>
        <end position="480"/>
    </location>
</feature>
<keyword evidence="1 3" id="KW-0853">WD repeat</keyword>
<dbReference type="GeneID" id="54416169"/>
<reference evidence="5 7" key="1">
    <citation type="submission" date="2020-01" db="EMBL/GenBank/DDBJ databases">
        <authorList>
            <consortium name="DOE Joint Genome Institute"/>
            <person name="Haridas S."/>
            <person name="Albert R."/>
            <person name="Binder M."/>
            <person name="Bloem J."/>
            <person name="Labutti K."/>
            <person name="Salamov A."/>
            <person name="Andreopoulos B."/>
            <person name="Baker S.E."/>
            <person name="Barry K."/>
            <person name="Bills G."/>
            <person name="Bluhm B.H."/>
            <person name="Cannon C."/>
            <person name="Castanera R."/>
            <person name="Culley D.E."/>
            <person name="Daum C."/>
            <person name="Ezra D."/>
            <person name="Gonzalez J.B."/>
            <person name="Henrissat B."/>
            <person name="Kuo A."/>
            <person name="Liang C."/>
            <person name="Lipzen A."/>
            <person name="Lutzoni F."/>
            <person name="Magnuson J."/>
            <person name="Mondo S."/>
            <person name="Nolan M."/>
            <person name="Ohm R."/>
            <person name="Pangilinan J."/>
            <person name="Park H.-J."/>
            <person name="Ramirez L."/>
            <person name="Alfaro M."/>
            <person name="Sun H."/>
            <person name="Tritt A."/>
            <person name="Yoshinaga Y."/>
            <person name="Zwiers L.-H."/>
            <person name="Turgeon B.G."/>
            <person name="Goodwin S.B."/>
            <person name="Spatafora J.W."/>
            <person name="Crous P.W."/>
            <person name="Grigoriev I.V."/>
        </authorList>
    </citation>
    <scope>NUCLEOTIDE SEQUENCE</scope>
    <source>
        <strain evidence="5 7">CBS 781.70</strain>
    </source>
</reference>
<dbReference type="PANTHER" id="PTHR14221:SF0">
    <property type="entry name" value="WD REPEAT-CONTAINING PROTEIN 44"/>
    <property type="match status" value="1"/>
</dbReference>
<dbReference type="PANTHER" id="PTHR14221">
    <property type="entry name" value="WD REPEAT DOMAIN 44"/>
    <property type="match status" value="1"/>
</dbReference>
<evidence type="ECO:0000313" key="5">
    <source>
        <dbReference type="EMBL" id="KAF1815533.1"/>
    </source>
</evidence>
<dbReference type="OrthoDB" id="1932312at2759"/>
<evidence type="ECO:0000256" key="4">
    <source>
        <dbReference type="SAM" id="MobiDB-lite"/>
    </source>
</evidence>
<feature type="region of interest" description="Disordered" evidence="4">
    <location>
        <begin position="144"/>
        <end position="165"/>
    </location>
</feature>
<dbReference type="PROSITE" id="PS50294">
    <property type="entry name" value="WD_REPEATS_REGION"/>
    <property type="match status" value="2"/>
</dbReference>
<dbReference type="PRINTS" id="PR00320">
    <property type="entry name" value="GPROTEINBRPT"/>
</dbReference>
<organism evidence="5">
    <name type="scientific">Eremomyces bilateralis CBS 781.70</name>
    <dbReference type="NCBI Taxonomy" id="1392243"/>
    <lineage>
        <taxon>Eukaryota</taxon>
        <taxon>Fungi</taxon>
        <taxon>Dikarya</taxon>
        <taxon>Ascomycota</taxon>
        <taxon>Pezizomycotina</taxon>
        <taxon>Dothideomycetes</taxon>
        <taxon>Dothideomycetes incertae sedis</taxon>
        <taxon>Eremomycetales</taxon>
        <taxon>Eremomycetaceae</taxon>
        <taxon>Eremomyces</taxon>
    </lineage>
</organism>
<feature type="repeat" description="WD" evidence="3">
    <location>
        <begin position="217"/>
        <end position="251"/>
    </location>
</feature>
<dbReference type="Pfam" id="PF00400">
    <property type="entry name" value="WD40"/>
    <property type="match status" value="4"/>
</dbReference>
<keyword evidence="2" id="KW-0677">Repeat</keyword>
<dbReference type="InterPro" id="IPR020472">
    <property type="entry name" value="WD40_PAC1"/>
</dbReference>